<evidence type="ECO:0000313" key="2">
    <source>
        <dbReference type="EMBL" id="KGH09828.1"/>
    </source>
</evidence>
<proteinExistence type="predicted"/>
<feature type="compositionally biased region" description="Gly residues" evidence="1">
    <location>
        <begin position="99"/>
        <end position="109"/>
    </location>
</feature>
<dbReference type="EMBL" id="AWTP01000120">
    <property type="protein sequence ID" value="KGH09828.1"/>
    <property type="molecule type" value="Genomic_DNA"/>
</dbReference>
<organism evidence="2 3">
    <name type="scientific">Comamonas thiooxydans</name>
    <dbReference type="NCBI Taxonomy" id="363952"/>
    <lineage>
        <taxon>Bacteria</taxon>
        <taxon>Pseudomonadati</taxon>
        <taxon>Pseudomonadota</taxon>
        <taxon>Betaproteobacteria</taxon>
        <taxon>Burkholderiales</taxon>
        <taxon>Comamonadaceae</taxon>
        <taxon>Comamonas</taxon>
    </lineage>
</organism>
<gene>
    <name evidence="2" type="ORF">P608_16400</name>
</gene>
<dbReference type="AlphaFoldDB" id="A0A0E3BRR3"/>
<accession>A0A0E3BRR3</accession>
<dbReference type="Proteomes" id="UP000029549">
    <property type="component" value="Unassembled WGS sequence"/>
</dbReference>
<feature type="region of interest" description="Disordered" evidence="1">
    <location>
        <begin position="89"/>
        <end position="109"/>
    </location>
</feature>
<protein>
    <recommendedName>
        <fullName evidence="4">Lipoprotein</fullName>
    </recommendedName>
</protein>
<dbReference type="PROSITE" id="PS51257">
    <property type="entry name" value="PROKAR_LIPOPROTEIN"/>
    <property type="match status" value="1"/>
</dbReference>
<evidence type="ECO:0000313" key="3">
    <source>
        <dbReference type="Proteomes" id="UP000029549"/>
    </source>
</evidence>
<keyword evidence="3" id="KW-1185">Reference proteome</keyword>
<reference evidence="2 3" key="1">
    <citation type="submission" date="2013-09" db="EMBL/GenBank/DDBJ databases">
        <title>High correlation between genotypes and phenotypes of environmental bacteria Comamonas testosteroni strains.</title>
        <authorList>
            <person name="Liu L."/>
            <person name="Zhu W."/>
            <person name="Xia X."/>
            <person name="Xu B."/>
            <person name="Luo M."/>
            <person name="Wang G."/>
        </authorList>
    </citation>
    <scope>NUCLEOTIDE SEQUENCE [LARGE SCALE GENOMIC DNA]</scope>
    <source>
        <strain evidence="2 3">DF2</strain>
    </source>
</reference>
<dbReference type="RefSeq" id="WP_034393869.1">
    <property type="nucleotide sequence ID" value="NZ_AWTM01000107.1"/>
</dbReference>
<evidence type="ECO:0000256" key="1">
    <source>
        <dbReference type="SAM" id="MobiDB-lite"/>
    </source>
</evidence>
<name>A0A0E3BRR3_9BURK</name>
<evidence type="ECO:0008006" key="4">
    <source>
        <dbReference type="Google" id="ProtNLM"/>
    </source>
</evidence>
<sequence>MIERSILFPVALAALLASCGSTTPHYDARFGEAVRTARMQMTLNPEAGKTPGVGVDSATGMDGRATAHTMDRYEQSYKTPPRAVNVINIGGSLTSNQSGGAGGGSGGTP</sequence>
<feature type="region of interest" description="Disordered" evidence="1">
    <location>
        <begin position="43"/>
        <end position="63"/>
    </location>
</feature>
<comment type="caution">
    <text evidence="2">The sequence shown here is derived from an EMBL/GenBank/DDBJ whole genome shotgun (WGS) entry which is preliminary data.</text>
</comment>